<dbReference type="EMBL" id="VAJI01000019">
    <property type="protein sequence ID" value="TRB36521.1"/>
    <property type="molecule type" value="Genomic_DNA"/>
</dbReference>
<name>A0A248ZYK6_MANHA</name>
<evidence type="ECO:0000313" key="8">
    <source>
        <dbReference type="Proteomes" id="UP000318394"/>
    </source>
</evidence>
<dbReference type="AlphaFoldDB" id="A0A248ZYK6"/>
<reference evidence="7 8" key="2">
    <citation type="journal article" date="2019" name="Vet. Microbiol.">
        <title>Genetic characterization of susceptible and multi-drug resistant Mannheimia haemolytica isolated from high-risk stocker calves prior to and after antimicrobial metaphylaxis.</title>
        <authorList>
            <person name="Snyder E.R."/>
            <person name="Alvarez-Narvaez S."/>
            <person name="Credille B.C."/>
        </authorList>
    </citation>
    <scope>NUCLEOTIDE SEQUENCE [LARGE SCALE GENOMIC DNA]</scope>
    <source>
        <strain evidence="5 7">UGA-R5-128-1</strain>
        <strain evidence="4 8">UGA-R7-163-1</strain>
    </source>
</reference>
<reference evidence="3 6" key="1">
    <citation type="submission" date="2018-06" db="EMBL/GenBank/DDBJ databases">
        <authorList>
            <consortium name="Pathogen Informatics"/>
            <person name="Doyle S."/>
        </authorList>
    </citation>
    <scope>NUCLEOTIDE SEQUENCE [LARGE SCALE GENOMIC DNA]</scope>
    <source>
        <strain evidence="3 6">NCTC9380</strain>
    </source>
</reference>
<dbReference type="InterPro" id="IPR008565">
    <property type="entry name" value="TtsA-like_GH18_dom"/>
</dbReference>
<dbReference type="RefSeq" id="WP_006248646.1">
    <property type="nucleotide sequence ID" value="NZ_CP011098.1"/>
</dbReference>
<feature type="domain" description="Peptidoglycan binding" evidence="2">
    <location>
        <begin position="101"/>
        <end position="163"/>
    </location>
</feature>
<organism evidence="5 7">
    <name type="scientific">Mannheimia haemolytica</name>
    <name type="common">Pasteurella haemolytica</name>
    <dbReference type="NCBI Taxonomy" id="75985"/>
    <lineage>
        <taxon>Bacteria</taxon>
        <taxon>Pseudomonadati</taxon>
        <taxon>Pseudomonadota</taxon>
        <taxon>Gammaproteobacteria</taxon>
        <taxon>Pasteurellales</taxon>
        <taxon>Pasteurellaceae</taxon>
        <taxon>Mannheimia</taxon>
    </lineage>
</organism>
<dbReference type="OrthoDB" id="9815229at2"/>
<dbReference type="EMBL" id="VAJB01000018">
    <property type="protein sequence ID" value="TRB73751.1"/>
    <property type="molecule type" value="Genomic_DNA"/>
</dbReference>
<keyword evidence="8" id="KW-1185">Reference proteome</keyword>
<dbReference type="CDD" id="cd13926">
    <property type="entry name" value="N-acetylmuramidase_GH108"/>
    <property type="match status" value="1"/>
</dbReference>
<dbReference type="EMBL" id="UGPL01000006">
    <property type="protein sequence ID" value="STY65680.1"/>
    <property type="molecule type" value="Genomic_DNA"/>
</dbReference>
<proteinExistence type="predicted"/>
<dbReference type="Pfam" id="PF05838">
    <property type="entry name" value="Glyco_hydro_108"/>
    <property type="match status" value="1"/>
</dbReference>
<evidence type="ECO:0000313" key="4">
    <source>
        <dbReference type="EMBL" id="TRB36521.1"/>
    </source>
</evidence>
<evidence type="ECO:0000259" key="2">
    <source>
        <dbReference type="Pfam" id="PF09374"/>
    </source>
</evidence>
<dbReference type="Gene3D" id="1.20.141.10">
    <property type="entry name" value="Chitosanase, subunit A, domain 1"/>
    <property type="match status" value="1"/>
</dbReference>
<evidence type="ECO:0000313" key="7">
    <source>
        <dbReference type="Proteomes" id="UP000315164"/>
    </source>
</evidence>
<evidence type="ECO:0000313" key="3">
    <source>
        <dbReference type="EMBL" id="STY65680.1"/>
    </source>
</evidence>
<feature type="domain" description="TtsA-like Glycoside hydrolase family 108" evidence="1">
    <location>
        <begin position="19"/>
        <end position="98"/>
    </location>
</feature>
<gene>
    <name evidence="5" type="ORF">FEA53_08975</name>
    <name evidence="4" type="ORF">FEB89_09150</name>
    <name evidence="3" type="ORF">NCTC9380_00948</name>
</gene>
<dbReference type="Proteomes" id="UP000315164">
    <property type="component" value="Unassembled WGS sequence"/>
</dbReference>
<protein>
    <submittedName>
        <fullName evidence="3">Predicted lysozyme (DUF847)</fullName>
    </submittedName>
</protein>
<evidence type="ECO:0000259" key="1">
    <source>
        <dbReference type="Pfam" id="PF05838"/>
    </source>
</evidence>
<dbReference type="InterPro" id="IPR023346">
    <property type="entry name" value="Lysozyme-like_dom_sf"/>
</dbReference>
<dbReference type="Proteomes" id="UP000254031">
    <property type="component" value="Unassembled WGS sequence"/>
</dbReference>
<evidence type="ECO:0000313" key="6">
    <source>
        <dbReference type="Proteomes" id="UP000254031"/>
    </source>
</evidence>
<accession>A0A248ZYK6</accession>
<dbReference type="GeneID" id="67368620"/>
<dbReference type="KEGG" id="mhay:VK67_12530"/>
<sequence>MTEPIKNKATIADFNLAFDRLIGHEGGYVNDPKDPGGETNWGITIHTARANGYTGSMRAMSRADAKTIYLKAFWQRYNCEQFPPELAFQFLDACVNHGSGNASRMLQRAVGVADDGIIGKVTLAAIERYSVADVGLLFQAERLEFYTKLKHFDRFGRGWINRMAGNLRYFAKDTVEE</sequence>
<evidence type="ECO:0000313" key="5">
    <source>
        <dbReference type="EMBL" id="TRB73751.1"/>
    </source>
</evidence>
<dbReference type="Pfam" id="PF09374">
    <property type="entry name" value="PG_binding_3"/>
    <property type="match status" value="1"/>
</dbReference>
<dbReference type="Proteomes" id="UP000318394">
    <property type="component" value="Unassembled WGS sequence"/>
</dbReference>
<dbReference type="InterPro" id="IPR018537">
    <property type="entry name" value="Peptidoglycan-bd_3"/>
</dbReference>
<dbReference type="SUPFAM" id="SSF53955">
    <property type="entry name" value="Lysozyme-like"/>
    <property type="match status" value="1"/>
</dbReference>
<dbReference type="KEGG" id="mhaq:WC39_12525"/>